<dbReference type="SUPFAM" id="SSF51445">
    <property type="entry name" value="(Trans)glycosidases"/>
    <property type="match status" value="1"/>
</dbReference>
<comment type="caution">
    <text evidence="10">The sequence shown here is derived from an EMBL/GenBank/DDBJ whole genome shotgun (WGS) entry which is preliminary data.</text>
</comment>
<keyword evidence="5" id="KW-0378">Hydrolase</keyword>
<evidence type="ECO:0000256" key="1">
    <source>
        <dbReference type="ARBA" id="ARBA00001412"/>
    </source>
</evidence>
<dbReference type="Gene3D" id="2.60.120.260">
    <property type="entry name" value="Galactose-binding domain-like"/>
    <property type="match status" value="1"/>
</dbReference>
<dbReference type="AlphaFoldDB" id="A0ABD3J957"/>
<gene>
    <name evidence="10" type="ORF">ACJRO7_033776</name>
</gene>
<comment type="similarity">
    <text evidence="2 7">Belongs to the glycosyl hydrolase 35 family.</text>
</comment>
<dbReference type="InterPro" id="IPR048913">
    <property type="entry name" value="BetaGal_gal-bd"/>
</dbReference>
<dbReference type="Pfam" id="PF01301">
    <property type="entry name" value="Glyco_hydro_35"/>
    <property type="match status" value="1"/>
</dbReference>
<accession>A0ABD3J957</accession>
<evidence type="ECO:0000256" key="8">
    <source>
        <dbReference type="SAM" id="SignalP"/>
    </source>
</evidence>
<proteinExistence type="inferred from homology"/>
<reference evidence="10 11" key="1">
    <citation type="submission" date="2024-11" db="EMBL/GenBank/DDBJ databases">
        <title>Chromosome-level genome assembly of Eucalyptus globulus Labill. provides insights into its genome evolution.</title>
        <authorList>
            <person name="Li X."/>
        </authorList>
    </citation>
    <scope>NUCLEOTIDE SEQUENCE [LARGE SCALE GENOMIC DNA]</scope>
    <source>
        <strain evidence="10">CL2024</strain>
        <tissue evidence="10">Fresh tender leaves</tissue>
    </source>
</reference>
<evidence type="ECO:0000313" key="10">
    <source>
        <dbReference type="EMBL" id="KAL3721335.1"/>
    </source>
</evidence>
<feature type="domain" description="SUEL-type lectin" evidence="9">
    <location>
        <begin position="577"/>
        <end position="663"/>
    </location>
</feature>
<evidence type="ECO:0000256" key="4">
    <source>
        <dbReference type="ARBA" id="ARBA00022729"/>
    </source>
</evidence>
<dbReference type="Gene3D" id="3.20.20.80">
    <property type="entry name" value="Glycosidases"/>
    <property type="match status" value="1"/>
</dbReference>
<evidence type="ECO:0000256" key="7">
    <source>
        <dbReference type="RuleBase" id="RU003679"/>
    </source>
</evidence>
<dbReference type="InterPro" id="IPR001944">
    <property type="entry name" value="Glycoside_Hdrlase_35"/>
</dbReference>
<dbReference type="PROSITE" id="PS51257">
    <property type="entry name" value="PROKAR_LIPOPROTEIN"/>
    <property type="match status" value="1"/>
</dbReference>
<feature type="chain" id="PRO_5044812333" description="beta-galactosidase" evidence="8">
    <location>
        <begin position="26"/>
        <end position="663"/>
    </location>
</feature>
<comment type="catalytic activity">
    <reaction evidence="1">
        <text>Hydrolysis of terminal non-reducing beta-D-galactose residues in beta-D-galactosides.</text>
        <dbReference type="EC" id="3.2.1.23"/>
    </reaction>
</comment>
<keyword evidence="4 8" id="KW-0732">Signal</keyword>
<dbReference type="CDD" id="cd22842">
    <property type="entry name" value="Gal_Rha_Lectin_BGal"/>
    <property type="match status" value="1"/>
</dbReference>
<dbReference type="InterPro" id="IPR008979">
    <property type="entry name" value="Galactose-bd-like_sf"/>
</dbReference>
<dbReference type="PROSITE" id="PS50228">
    <property type="entry name" value="SUEL_LECTIN"/>
    <property type="match status" value="1"/>
</dbReference>
<feature type="signal peptide" evidence="8">
    <location>
        <begin position="1"/>
        <end position="25"/>
    </location>
</feature>
<dbReference type="SUPFAM" id="SSF49785">
    <property type="entry name" value="Galactose-binding domain-like"/>
    <property type="match status" value="1"/>
</dbReference>
<evidence type="ECO:0000256" key="6">
    <source>
        <dbReference type="ARBA" id="ARBA00023295"/>
    </source>
</evidence>
<evidence type="ECO:0000259" key="9">
    <source>
        <dbReference type="PROSITE" id="PS50228"/>
    </source>
</evidence>
<evidence type="ECO:0000313" key="11">
    <source>
        <dbReference type="Proteomes" id="UP001634007"/>
    </source>
</evidence>
<dbReference type="Pfam" id="PF02140">
    <property type="entry name" value="SUEL_Lectin"/>
    <property type="match status" value="1"/>
</dbReference>
<dbReference type="InterPro" id="IPR017853">
    <property type="entry name" value="GH"/>
</dbReference>
<dbReference type="InterPro" id="IPR031330">
    <property type="entry name" value="Gly_Hdrlase_35_cat"/>
</dbReference>
<sequence>MKLSLETATTIVALILFSFLTSCFAANVTYERRSLIIDGQRKLFISASIHYPRSVPGAKEGGANTIESYVFRNGHEPSQGNYYFEDRCDLVKLVKIVQNAGTYMILRIGPFITAEWNFGGLPIWLHFVPGTVFRTNNVTFKALSHEEIRVFIVKLMKKEKLYALQGGPIILAQAKPHVMWAARMAVSQNTVVPWVMCQQPNAPEYIIDTCNAFYCDQYTPNSPKKRKPPPLPSAFAARPSPPLAFAVARRHTPLPSPLVRYHGGTNFGHTNGGPFITTSYDYEVPIDEYGLPRFPKWGHLKELHISLMLCEHVLLNGEPTTANVYTSSGFCVAFLANIDDEEDKTILFRNMSYHLPACLNGFVDHLNTTKYRTDHLWYKTRFLSIGNFFYLSFNSSPSILLSIMPPFHLCVYHALCGSGYGNGLNVPFNFSASISLKAGKNDIAILSLTVGTQNQPLKPIVDPPTGNEPVGLDMIHMGLAWLNGQQIGIYWPRLVSFANPCVRECNYRGYFKPNKCLTGCGEPSQGWYHVPRSWFKPSGNVLVILEEVGGDPTKVTFSKRKISTVWSYPDIDDDSSQYKAPRAHLKCPDSTQISAVNFASFGNQVGSCGSYSLGDCHDPSFKSVVEKACLNKNEFTVELTEGNFSKNLCPGLKRKLAVEAVCG</sequence>
<dbReference type="EC" id="3.2.1.23" evidence="3"/>
<dbReference type="InterPro" id="IPR000922">
    <property type="entry name" value="Lectin_gal-bd_dom"/>
</dbReference>
<protein>
    <recommendedName>
        <fullName evidence="3">beta-galactosidase</fullName>
        <ecNumber evidence="3">3.2.1.23</ecNumber>
    </recommendedName>
</protein>
<organism evidence="10 11">
    <name type="scientific">Eucalyptus globulus</name>
    <name type="common">Tasmanian blue gum</name>
    <dbReference type="NCBI Taxonomy" id="34317"/>
    <lineage>
        <taxon>Eukaryota</taxon>
        <taxon>Viridiplantae</taxon>
        <taxon>Streptophyta</taxon>
        <taxon>Embryophyta</taxon>
        <taxon>Tracheophyta</taxon>
        <taxon>Spermatophyta</taxon>
        <taxon>Magnoliopsida</taxon>
        <taxon>eudicotyledons</taxon>
        <taxon>Gunneridae</taxon>
        <taxon>Pentapetalae</taxon>
        <taxon>rosids</taxon>
        <taxon>malvids</taxon>
        <taxon>Myrtales</taxon>
        <taxon>Myrtaceae</taxon>
        <taxon>Myrtoideae</taxon>
        <taxon>Eucalypteae</taxon>
        <taxon>Eucalyptus</taxon>
    </lineage>
</organism>
<dbReference type="PRINTS" id="PR00742">
    <property type="entry name" value="GLHYDRLASE35"/>
</dbReference>
<dbReference type="Gene3D" id="2.60.120.740">
    <property type="match status" value="1"/>
</dbReference>
<evidence type="ECO:0000256" key="5">
    <source>
        <dbReference type="ARBA" id="ARBA00022801"/>
    </source>
</evidence>
<dbReference type="EMBL" id="JBJKBG010000009">
    <property type="protein sequence ID" value="KAL3721335.1"/>
    <property type="molecule type" value="Genomic_DNA"/>
</dbReference>
<name>A0ABD3J957_EUCGL</name>
<dbReference type="Pfam" id="PF21467">
    <property type="entry name" value="BetaGal_gal-bd"/>
    <property type="match status" value="1"/>
</dbReference>
<dbReference type="FunFam" id="3.20.20.80:FF:000006">
    <property type="entry name" value="Beta-galactosidase"/>
    <property type="match status" value="1"/>
</dbReference>
<dbReference type="GO" id="GO:0004565">
    <property type="term" value="F:beta-galactosidase activity"/>
    <property type="evidence" value="ECO:0007669"/>
    <property type="project" value="UniProtKB-EC"/>
</dbReference>
<dbReference type="InterPro" id="IPR043159">
    <property type="entry name" value="Lectin_gal-bd_sf"/>
</dbReference>
<evidence type="ECO:0000256" key="3">
    <source>
        <dbReference type="ARBA" id="ARBA00012756"/>
    </source>
</evidence>
<keyword evidence="6" id="KW-0326">Glycosidase</keyword>
<keyword evidence="11" id="KW-1185">Reference proteome</keyword>
<dbReference type="PANTHER" id="PTHR23421">
    <property type="entry name" value="BETA-GALACTOSIDASE RELATED"/>
    <property type="match status" value="1"/>
</dbReference>
<dbReference type="Proteomes" id="UP001634007">
    <property type="component" value="Unassembled WGS sequence"/>
</dbReference>
<evidence type="ECO:0000256" key="2">
    <source>
        <dbReference type="ARBA" id="ARBA00009809"/>
    </source>
</evidence>